<reference evidence="2 3" key="1">
    <citation type="journal article" date="2014" name="Int. J. Syst. Evol. Microbiol.">
        <title>Complete genome sequence of Corynebacterium casei LMG S-19264T (=DSM 44701T), isolated from a smear-ripened cheese.</title>
        <authorList>
            <consortium name="US DOE Joint Genome Institute (JGI-PGF)"/>
            <person name="Walter F."/>
            <person name="Albersmeier A."/>
            <person name="Kalinowski J."/>
            <person name="Ruckert C."/>
        </authorList>
    </citation>
    <scope>NUCLEOTIDE SEQUENCE [LARGE SCALE GENOMIC DNA]</scope>
    <source>
        <strain evidence="2 3">NBRC 111766</strain>
    </source>
</reference>
<dbReference type="AlphaFoldDB" id="A0AA37X239"/>
<dbReference type="EMBL" id="BSPP01000010">
    <property type="protein sequence ID" value="GLS87679.1"/>
    <property type="molecule type" value="Genomic_DNA"/>
</dbReference>
<proteinExistence type="predicted"/>
<name>A0AA37X239_9RHOB</name>
<evidence type="ECO:0000313" key="3">
    <source>
        <dbReference type="Proteomes" id="UP001157355"/>
    </source>
</evidence>
<dbReference type="Proteomes" id="UP001157355">
    <property type="component" value="Unassembled WGS sequence"/>
</dbReference>
<organism evidence="2 3">
    <name type="scientific">Cypionkella aquatica</name>
    <dbReference type="NCBI Taxonomy" id="1756042"/>
    <lineage>
        <taxon>Bacteria</taxon>
        <taxon>Pseudomonadati</taxon>
        <taxon>Pseudomonadota</taxon>
        <taxon>Alphaproteobacteria</taxon>
        <taxon>Rhodobacterales</taxon>
        <taxon>Paracoccaceae</taxon>
        <taxon>Cypionkella</taxon>
    </lineage>
</organism>
<sequence length="1169" mass="123984">MAEVVDRALRDFVRYTGDGLPNEPVGHPAPIGDPASGIHNPRKKDMRDALNSIIGLAEASTGALSDLAGYALRASEPPHADFKVQRDGLWYSPPPLLVVWLDQSNGLGNDAATTGVKTGISPGNVLAYNGTTLVQAALGALPFNTAPGLVNNSLFHACHKLAKERQRPVVGILHAVPGSGIGTWVPPTDAEPSLGANWIAANAKANAALAQIQAIWPEVTGADVVFMGQGANEYDLAPISTLSQVRYPQFIGAVKAAPWFKRGGQIIFCEDVTQADGGTAFRANAEKAKIVDSGLYPGVYLSTAAGLKLTGADVGQQVHFGGADLVERGYRGADMYLNASAGVTSAAVDVAADAIGALVWKGRLFGHVCDLTVDPSDTSAQPLTIGTTIAGVPVVFEVDGVRTEVVSAGGMAAVLNLSQATPANVRIFAPADHARDQGYQFSCNMGAGLGRITSLWNNPLGGLSQVFLAGHEQLRHSVEPKSWPRPDPNNPVVANRGLKTYRINGSPLVTFDRFEAQDIPSTLTYMTFTGTTPVPQQIRDAITAESARRVTAIVTEFGAAFVPYLTREVNAAMFGFSATFGTAASNAAALTAAITYAAGRKVIIDVPVDWLCASMTTTSQHVDVEFVGPGRRDSTTTGLWTIGNAYDNIQAVSALTTVNIAIQGVTSRATAMAVANGAAYAVGDVMRIVSDDVDPDCRVGYSARFGEDFVISHISGNTIYATGRLEFFSNYVTNIRVARLPKYKVSVKGLKVKGGRTNGGLLYVGPHYRPDVEIEYNGAASGPFTAYGCIEGKFSVDGDFVLTGDYNDLLYGGLDRNGARNTWKIKARRARHAFTTGYNTVTAGSTDIYEFGPTRDALVIDGFATDCANADWDDHEGARRTRFVRCSSQQTTLGSGGQTKAYQFRGRDTVVQDMLVGAGYDAALVTTPWAKGCNIVRGGETRSPLHKPDAEDATLRADLDLIGVDVRCGPNIGYANALAFSTCNQKVRIDGGRYESWIEGDNRRFAQLIGGRVEFINEPHFITRSIVGGAGWRFANVLGGVRVVGSFKLDLGHTSTGGTMRMMYADTDAVSVNYEVTQVAGAVLPTPAYAQGAGSYTEATWVQHDDRGSVRQSVSSILTVANLPAASTNRGRFLLVLDANATTFNSVVAGGGSNILWVRSNGTDWRISG</sequence>
<dbReference type="RefSeq" id="WP_284325853.1">
    <property type="nucleotide sequence ID" value="NZ_BSPP01000010.1"/>
</dbReference>
<evidence type="ECO:0000256" key="1">
    <source>
        <dbReference type="SAM" id="MobiDB-lite"/>
    </source>
</evidence>
<keyword evidence="3" id="KW-1185">Reference proteome</keyword>
<protein>
    <submittedName>
        <fullName evidence="2">Uncharacterized protein</fullName>
    </submittedName>
</protein>
<gene>
    <name evidence="2" type="ORF">GCM10010873_26530</name>
</gene>
<comment type="caution">
    <text evidence="2">The sequence shown here is derived from an EMBL/GenBank/DDBJ whole genome shotgun (WGS) entry which is preliminary data.</text>
</comment>
<evidence type="ECO:0000313" key="2">
    <source>
        <dbReference type="EMBL" id="GLS87679.1"/>
    </source>
</evidence>
<feature type="region of interest" description="Disordered" evidence="1">
    <location>
        <begin position="19"/>
        <end position="43"/>
    </location>
</feature>
<accession>A0AA37X239</accession>